<proteinExistence type="predicted"/>
<dbReference type="Proteomes" id="UP000291343">
    <property type="component" value="Unassembled WGS sequence"/>
</dbReference>
<dbReference type="SMART" id="SM00409">
    <property type="entry name" value="IG"/>
    <property type="match status" value="4"/>
</dbReference>
<protein>
    <recommendedName>
        <fullName evidence="9">Protein turtle</fullName>
    </recommendedName>
</protein>
<feature type="signal peptide" evidence="4">
    <location>
        <begin position="1"/>
        <end position="26"/>
    </location>
</feature>
<keyword evidence="2" id="KW-1015">Disulfide bond</keyword>
<dbReference type="InterPro" id="IPR003961">
    <property type="entry name" value="FN3_dom"/>
</dbReference>
<dbReference type="SUPFAM" id="SSF49265">
    <property type="entry name" value="Fibronectin type III"/>
    <property type="match status" value="1"/>
</dbReference>
<evidence type="ECO:0000259" key="5">
    <source>
        <dbReference type="PROSITE" id="PS50835"/>
    </source>
</evidence>
<evidence type="ECO:0000256" key="4">
    <source>
        <dbReference type="SAM" id="SignalP"/>
    </source>
</evidence>
<feature type="domain" description="Ig-like" evidence="5">
    <location>
        <begin position="240"/>
        <end position="313"/>
    </location>
</feature>
<dbReference type="InterPro" id="IPR036116">
    <property type="entry name" value="FN3_sf"/>
</dbReference>
<evidence type="ECO:0000256" key="3">
    <source>
        <dbReference type="SAM" id="MobiDB-lite"/>
    </source>
</evidence>
<evidence type="ECO:0000256" key="1">
    <source>
        <dbReference type="ARBA" id="ARBA00022737"/>
    </source>
</evidence>
<dbReference type="InterPro" id="IPR013783">
    <property type="entry name" value="Ig-like_fold"/>
</dbReference>
<gene>
    <name evidence="7" type="ORF">LSTR_LSTR001181</name>
</gene>
<accession>A0A482X2Q0</accession>
<dbReference type="Pfam" id="PF07679">
    <property type="entry name" value="I-set"/>
    <property type="match status" value="1"/>
</dbReference>
<dbReference type="PROSITE" id="PS50853">
    <property type="entry name" value="FN3"/>
    <property type="match status" value="1"/>
</dbReference>
<dbReference type="CDD" id="cd00063">
    <property type="entry name" value="FN3"/>
    <property type="match status" value="1"/>
</dbReference>
<dbReference type="InterPro" id="IPR013098">
    <property type="entry name" value="Ig_I-set"/>
</dbReference>
<dbReference type="STRING" id="195883.A0A482X2Q0"/>
<feature type="domain" description="Ig-like" evidence="5">
    <location>
        <begin position="335"/>
        <end position="417"/>
    </location>
</feature>
<feature type="domain" description="Ig-like" evidence="5">
    <location>
        <begin position="130"/>
        <end position="235"/>
    </location>
</feature>
<evidence type="ECO:0000256" key="2">
    <source>
        <dbReference type="ARBA" id="ARBA00023157"/>
    </source>
</evidence>
<reference evidence="7 8" key="1">
    <citation type="journal article" date="2017" name="Gigascience">
        <title>Genome sequence of the small brown planthopper, Laodelphax striatellus.</title>
        <authorList>
            <person name="Zhu J."/>
            <person name="Jiang F."/>
            <person name="Wang X."/>
            <person name="Yang P."/>
            <person name="Bao Y."/>
            <person name="Zhao W."/>
            <person name="Wang W."/>
            <person name="Lu H."/>
            <person name="Wang Q."/>
            <person name="Cui N."/>
            <person name="Li J."/>
            <person name="Chen X."/>
            <person name="Luo L."/>
            <person name="Yu J."/>
            <person name="Kang L."/>
            <person name="Cui F."/>
        </authorList>
    </citation>
    <scope>NUCLEOTIDE SEQUENCE [LARGE SCALE GENOMIC DNA]</scope>
    <source>
        <strain evidence="7">Lst14</strain>
    </source>
</reference>
<feature type="domain" description="Fibronectin type-III" evidence="6">
    <location>
        <begin position="431"/>
        <end position="520"/>
    </location>
</feature>
<evidence type="ECO:0000313" key="8">
    <source>
        <dbReference type="Proteomes" id="UP000291343"/>
    </source>
</evidence>
<organism evidence="7 8">
    <name type="scientific">Laodelphax striatellus</name>
    <name type="common">Small brown planthopper</name>
    <name type="synonym">Delphax striatella</name>
    <dbReference type="NCBI Taxonomy" id="195883"/>
    <lineage>
        <taxon>Eukaryota</taxon>
        <taxon>Metazoa</taxon>
        <taxon>Ecdysozoa</taxon>
        <taxon>Arthropoda</taxon>
        <taxon>Hexapoda</taxon>
        <taxon>Insecta</taxon>
        <taxon>Pterygota</taxon>
        <taxon>Neoptera</taxon>
        <taxon>Paraneoptera</taxon>
        <taxon>Hemiptera</taxon>
        <taxon>Auchenorrhyncha</taxon>
        <taxon>Fulgoroidea</taxon>
        <taxon>Delphacidae</taxon>
        <taxon>Criomorphinae</taxon>
        <taxon>Laodelphax</taxon>
    </lineage>
</organism>
<dbReference type="Gene3D" id="2.60.40.10">
    <property type="entry name" value="Immunoglobulins"/>
    <property type="match status" value="5"/>
</dbReference>
<dbReference type="InterPro" id="IPR036179">
    <property type="entry name" value="Ig-like_dom_sf"/>
</dbReference>
<feature type="domain" description="Ig-like" evidence="5">
    <location>
        <begin position="26"/>
        <end position="123"/>
    </location>
</feature>
<dbReference type="PROSITE" id="PS50835">
    <property type="entry name" value="IG_LIKE"/>
    <property type="match status" value="4"/>
</dbReference>
<dbReference type="Pfam" id="PF00041">
    <property type="entry name" value="fn3"/>
    <property type="match status" value="1"/>
</dbReference>
<dbReference type="PANTHER" id="PTHR44170">
    <property type="entry name" value="PROTEIN SIDEKICK"/>
    <property type="match status" value="1"/>
</dbReference>
<dbReference type="AlphaFoldDB" id="A0A482X2Q0"/>
<dbReference type="SMR" id="A0A482X2Q0"/>
<name>A0A482X2Q0_LAOST</name>
<dbReference type="InterPro" id="IPR003598">
    <property type="entry name" value="Ig_sub2"/>
</dbReference>
<dbReference type="GO" id="GO:0030154">
    <property type="term" value="P:cell differentiation"/>
    <property type="evidence" value="ECO:0007669"/>
    <property type="project" value="UniProtKB-ARBA"/>
</dbReference>
<keyword evidence="8" id="KW-1185">Reference proteome</keyword>
<evidence type="ECO:0000259" key="6">
    <source>
        <dbReference type="PROSITE" id="PS50853"/>
    </source>
</evidence>
<feature type="chain" id="PRO_5019836708" description="Protein turtle" evidence="4">
    <location>
        <begin position="27"/>
        <end position="543"/>
    </location>
</feature>
<dbReference type="SMART" id="SM00408">
    <property type="entry name" value="IGc2"/>
    <property type="match status" value="4"/>
</dbReference>
<dbReference type="InParanoid" id="A0A482X2Q0"/>
<sequence>MFGLHRVSTWRVIALIFGLLPGLVSPLIEEEKKATFLTANVGESVVFNCPLDFPHDVAIPYILYWNKDSKSMMSWHDGVMETWEQGGYKHRIGFLAPDSAYGKGSINLTSIRESDAGWYECKVFFPNRTPSTRLNGTWFHLTVNGGDLLGIPPINQTVMEGDSAEFACVTKDSAESVVWHKDGVPLSELAELNQRALVTPGGSLTIRTHMDDVGRYTCHVSSAAGDTQEASAYLNVQYKAKIVYSPPEKFFPYGRPAILDCHFRANPPLTKLRWEKDGFLFDPFNVQGVFFRKNGSLYFSKVDESHGGDYVCTPFNDLGTDGPSPPIHVMVQRPPVFTLQPQNLYLRKIGDSLEMPCDALDGDGSHRPSIYWFKKDGSPLPPNRSYLTGGNLTIASIEESDRGLYQCVASNEAATITADVEVLIENSPARAPYNLSATSAMTSISLRWIPGHSKPQQEYSVWYRRLDAPEWKTLKIARGASQVTVDNLTPGVEYELMVLSQDQRGDGMFSKIIRYRTKQPESGIEGKSKGMNQPLESFQQISS</sequence>
<dbReference type="FunCoup" id="A0A482X2Q0">
    <property type="interactions" value="70"/>
</dbReference>
<dbReference type="SUPFAM" id="SSF48726">
    <property type="entry name" value="Immunoglobulin"/>
    <property type="match status" value="4"/>
</dbReference>
<dbReference type="InterPro" id="IPR003599">
    <property type="entry name" value="Ig_sub"/>
</dbReference>
<evidence type="ECO:0008006" key="9">
    <source>
        <dbReference type="Google" id="ProtNLM"/>
    </source>
</evidence>
<feature type="region of interest" description="Disordered" evidence="3">
    <location>
        <begin position="520"/>
        <end position="543"/>
    </location>
</feature>
<dbReference type="Pfam" id="PF13927">
    <property type="entry name" value="Ig_3"/>
    <property type="match status" value="1"/>
</dbReference>
<feature type="compositionally biased region" description="Polar residues" evidence="3">
    <location>
        <begin position="530"/>
        <end position="543"/>
    </location>
</feature>
<evidence type="ECO:0000313" key="7">
    <source>
        <dbReference type="EMBL" id="RZF39660.1"/>
    </source>
</evidence>
<keyword evidence="1" id="KW-0677">Repeat</keyword>
<dbReference type="CDD" id="cd00096">
    <property type="entry name" value="Ig"/>
    <property type="match status" value="1"/>
</dbReference>
<dbReference type="EMBL" id="QKKF02019844">
    <property type="protein sequence ID" value="RZF39660.1"/>
    <property type="molecule type" value="Genomic_DNA"/>
</dbReference>
<dbReference type="SMART" id="SM00060">
    <property type="entry name" value="FN3"/>
    <property type="match status" value="1"/>
</dbReference>
<dbReference type="Pfam" id="PF13895">
    <property type="entry name" value="Ig_2"/>
    <property type="match status" value="1"/>
</dbReference>
<dbReference type="Pfam" id="PF07686">
    <property type="entry name" value="V-set"/>
    <property type="match status" value="1"/>
</dbReference>
<dbReference type="PANTHER" id="PTHR44170:SF56">
    <property type="entry name" value="FIBRONECTIN TYPE-III DOMAIN-CONTAINING PROTEIN"/>
    <property type="match status" value="1"/>
</dbReference>
<dbReference type="InterPro" id="IPR007110">
    <property type="entry name" value="Ig-like_dom"/>
</dbReference>
<dbReference type="InterPro" id="IPR013106">
    <property type="entry name" value="Ig_V-set"/>
</dbReference>
<keyword evidence="4" id="KW-0732">Signal</keyword>
<dbReference type="GO" id="GO:0098609">
    <property type="term" value="P:cell-cell adhesion"/>
    <property type="evidence" value="ECO:0007669"/>
    <property type="project" value="TreeGrafter"/>
</dbReference>
<dbReference type="FunFam" id="2.60.40.10:FF:001149">
    <property type="entry name" value="Turtle, isoform H"/>
    <property type="match status" value="1"/>
</dbReference>
<dbReference type="GO" id="GO:0009653">
    <property type="term" value="P:anatomical structure morphogenesis"/>
    <property type="evidence" value="ECO:0007669"/>
    <property type="project" value="UniProtKB-ARBA"/>
</dbReference>
<comment type="caution">
    <text evidence="7">The sequence shown here is derived from an EMBL/GenBank/DDBJ whole genome shotgun (WGS) entry which is preliminary data.</text>
</comment>
<dbReference type="OrthoDB" id="6234674at2759"/>